<dbReference type="RefSeq" id="WP_183620901.1">
    <property type="nucleotide sequence ID" value="NZ_CAJHAH010000005.1"/>
</dbReference>
<evidence type="ECO:0000313" key="1">
    <source>
        <dbReference type="EMBL" id="MBB3107400.1"/>
    </source>
</evidence>
<gene>
    <name evidence="1" type="ORF">FHS24_001925</name>
</gene>
<name>A0A839TE76_9GAMM</name>
<accession>A0A839TE76</accession>
<protein>
    <submittedName>
        <fullName evidence="1">Uncharacterized protein</fullName>
    </submittedName>
</protein>
<proteinExistence type="predicted"/>
<dbReference type="EMBL" id="JACHXL010000004">
    <property type="protein sequence ID" value="MBB3107400.1"/>
    <property type="molecule type" value="Genomic_DNA"/>
</dbReference>
<comment type="caution">
    <text evidence="1">The sequence shown here is derived from an EMBL/GenBank/DDBJ whole genome shotgun (WGS) entry which is preliminary data.</text>
</comment>
<dbReference type="AlphaFoldDB" id="A0A839TE76"/>
<dbReference type="Proteomes" id="UP000588111">
    <property type="component" value="Unassembled WGS sequence"/>
</dbReference>
<evidence type="ECO:0000313" key="2">
    <source>
        <dbReference type="Proteomes" id="UP000588111"/>
    </source>
</evidence>
<sequence>MNTALSTQVHNVYPAQPVFVDNPNPVFDQSTQQYISSKIIRFVGDEYIRDVKNQKRSIEDFHKGLSKIGESDAKSLLYIKNYFQGRSWENISFDGDDYANQLIFHLKYCDNPLEEFNNLVRYKIDNILPETYLEWFKNDLRCSLFLAHLINHLMVHEAYKGRQELIQAVADFLRYNIYFFNNEYMGNLPHYSLVLQRYGDQRTASIETVKSVYLKNRTENFDWIDPKNDQMIDWSYKYLCGKGREYIILKGIFFPENTQEKYELILASLDVLSNVDDRSIGTKNKKGFSLRAYVLFSMEKAWRSQKQYAKERPSSENDSVKIYKPNIPKLEALMAYSGLTLKQMVNNSIEQMYDQLIANNSDTLGKDDASG</sequence>
<organism evidence="1 2">
    <name type="scientific">Psychrobacter luti</name>
    <dbReference type="NCBI Taxonomy" id="198481"/>
    <lineage>
        <taxon>Bacteria</taxon>
        <taxon>Pseudomonadati</taxon>
        <taxon>Pseudomonadota</taxon>
        <taxon>Gammaproteobacteria</taxon>
        <taxon>Moraxellales</taxon>
        <taxon>Moraxellaceae</taxon>
        <taxon>Psychrobacter</taxon>
    </lineage>
</organism>
<keyword evidence="2" id="KW-1185">Reference proteome</keyword>
<reference evidence="1 2" key="1">
    <citation type="submission" date="2020-08" db="EMBL/GenBank/DDBJ databases">
        <title>Genomic Encyclopedia of Type Strains, Phase III (KMG-III): the genomes of soil and plant-associated and newly described type strains.</title>
        <authorList>
            <person name="Whitman W."/>
        </authorList>
    </citation>
    <scope>NUCLEOTIDE SEQUENCE [LARGE SCALE GENOMIC DNA]</scope>
    <source>
        <strain evidence="1 2">CECT 5885</strain>
    </source>
</reference>